<dbReference type="Pfam" id="PF00534">
    <property type="entry name" value="Glycos_transf_1"/>
    <property type="match status" value="1"/>
</dbReference>
<dbReference type="GO" id="GO:0016757">
    <property type="term" value="F:glycosyltransferase activity"/>
    <property type="evidence" value="ECO:0007669"/>
    <property type="project" value="InterPro"/>
</dbReference>
<protein>
    <recommendedName>
        <fullName evidence="1">Glycosyl transferase family 1 domain-containing protein</fullName>
    </recommendedName>
</protein>
<dbReference type="InterPro" id="IPR001296">
    <property type="entry name" value="Glyco_trans_1"/>
</dbReference>
<sequence length="78" mass="8519">MEGFGLAILEAMMFGIPVIATSVGAARDYILDGINGFIVPPKDSNSIAEKISLLKSNQELAERIRHNSYLTYINNFTG</sequence>
<gene>
    <name evidence="2" type="ORF">S12H4_27740</name>
</gene>
<dbReference type="Gene3D" id="3.40.50.2000">
    <property type="entry name" value="Glycogen Phosphorylase B"/>
    <property type="match status" value="1"/>
</dbReference>
<organism evidence="2">
    <name type="scientific">marine sediment metagenome</name>
    <dbReference type="NCBI Taxonomy" id="412755"/>
    <lineage>
        <taxon>unclassified sequences</taxon>
        <taxon>metagenomes</taxon>
        <taxon>ecological metagenomes</taxon>
    </lineage>
</organism>
<dbReference type="AlphaFoldDB" id="X1UIK2"/>
<dbReference type="CDD" id="cd03801">
    <property type="entry name" value="GT4_PimA-like"/>
    <property type="match status" value="1"/>
</dbReference>
<dbReference type="SUPFAM" id="SSF53756">
    <property type="entry name" value="UDP-Glycosyltransferase/glycogen phosphorylase"/>
    <property type="match status" value="1"/>
</dbReference>
<feature type="domain" description="Glycosyl transferase family 1" evidence="1">
    <location>
        <begin position="2"/>
        <end position="69"/>
    </location>
</feature>
<dbReference type="EMBL" id="BARW01015855">
    <property type="protein sequence ID" value="GAI99715.1"/>
    <property type="molecule type" value="Genomic_DNA"/>
</dbReference>
<feature type="non-terminal residue" evidence="2">
    <location>
        <position position="78"/>
    </location>
</feature>
<reference evidence="2" key="1">
    <citation type="journal article" date="2014" name="Front. Microbiol.">
        <title>High frequency of phylogenetically diverse reductive dehalogenase-homologous genes in deep subseafloor sedimentary metagenomes.</title>
        <authorList>
            <person name="Kawai M."/>
            <person name="Futagami T."/>
            <person name="Toyoda A."/>
            <person name="Takaki Y."/>
            <person name="Nishi S."/>
            <person name="Hori S."/>
            <person name="Arai W."/>
            <person name="Tsubouchi T."/>
            <person name="Morono Y."/>
            <person name="Uchiyama I."/>
            <person name="Ito T."/>
            <person name="Fujiyama A."/>
            <person name="Inagaki F."/>
            <person name="Takami H."/>
        </authorList>
    </citation>
    <scope>NUCLEOTIDE SEQUENCE</scope>
    <source>
        <strain evidence="2">Expedition CK06-06</strain>
    </source>
</reference>
<comment type="caution">
    <text evidence="2">The sequence shown here is derived from an EMBL/GenBank/DDBJ whole genome shotgun (WGS) entry which is preliminary data.</text>
</comment>
<dbReference type="PANTHER" id="PTHR12526">
    <property type="entry name" value="GLYCOSYLTRANSFERASE"/>
    <property type="match status" value="1"/>
</dbReference>
<evidence type="ECO:0000313" key="2">
    <source>
        <dbReference type="EMBL" id="GAI99715.1"/>
    </source>
</evidence>
<accession>X1UIK2</accession>
<evidence type="ECO:0000259" key="1">
    <source>
        <dbReference type="Pfam" id="PF00534"/>
    </source>
</evidence>
<proteinExistence type="predicted"/>
<name>X1UIK2_9ZZZZ</name>